<dbReference type="EMBL" id="JAVRFL010000058">
    <property type="protein sequence ID" value="MDT0533220.1"/>
    <property type="molecule type" value="Genomic_DNA"/>
</dbReference>
<comment type="caution">
    <text evidence="3">The sequence shown here is derived from an EMBL/GenBank/DDBJ whole genome shotgun (WGS) entry which is preliminary data.</text>
</comment>
<dbReference type="PROSITE" id="PS51257">
    <property type="entry name" value="PROKAR_LIPOPROTEIN"/>
    <property type="match status" value="1"/>
</dbReference>
<dbReference type="Proteomes" id="UP001180973">
    <property type="component" value="Unassembled WGS sequence"/>
</dbReference>
<feature type="transmembrane region" description="Helical" evidence="2">
    <location>
        <begin position="22"/>
        <end position="41"/>
    </location>
</feature>
<evidence type="ECO:0000313" key="4">
    <source>
        <dbReference type="Proteomes" id="UP001180973"/>
    </source>
</evidence>
<keyword evidence="2" id="KW-0472">Membrane</keyword>
<gene>
    <name evidence="3" type="ORF">RM555_29950</name>
</gene>
<evidence type="ECO:0000256" key="2">
    <source>
        <dbReference type="SAM" id="Phobius"/>
    </source>
</evidence>
<keyword evidence="2" id="KW-1133">Transmembrane helix</keyword>
<organism evidence="3 4">
    <name type="scientific">Micromonospora reichwaldensis</name>
    <dbReference type="NCBI Taxonomy" id="3075516"/>
    <lineage>
        <taxon>Bacteria</taxon>
        <taxon>Bacillati</taxon>
        <taxon>Actinomycetota</taxon>
        <taxon>Actinomycetes</taxon>
        <taxon>Micromonosporales</taxon>
        <taxon>Micromonosporaceae</taxon>
        <taxon>Micromonospora</taxon>
    </lineage>
</organism>
<protein>
    <submittedName>
        <fullName evidence="3">Uncharacterized protein</fullName>
    </submittedName>
</protein>
<evidence type="ECO:0000313" key="3">
    <source>
        <dbReference type="EMBL" id="MDT0533220.1"/>
    </source>
</evidence>
<reference evidence="3" key="1">
    <citation type="submission" date="2023-09" db="EMBL/GenBank/DDBJ databases">
        <title>30 novel species of actinomycetes from the DSMZ collection.</title>
        <authorList>
            <person name="Nouioui I."/>
        </authorList>
    </citation>
    <scope>NUCLEOTIDE SEQUENCE</scope>
    <source>
        <strain evidence="3">DSM 115977</strain>
    </source>
</reference>
<proteinExistence type="predicted"/>
<dbReference type="RefSeq" id="WP_311414857.1">
    <property type="nucleotide sequence ID" value="NZ_JAVRFL010000058.1"/>
</dbReference>
<name>A0ABU2X4V3_9ACTN</name>
<accession>A0ABU2X4V3</accession>
<feature type="compositionally biased region" description="Basic and acidic residues" evidence="1">
    <location>
        <begin position="258"/>
        <end position="278"/>
    </location>
</feature>
<keyword evidence="4" id="KW-1185">Reference proteome</keyword>
<feature type="transmembrane region" description="Helical" evidence="2">
    <location>
        <begin position="217"/>
        <end position="237"/>
    </location>
</feature>
<feature type="region of interest" description="Disordered" evidence="1">
    <location>
        <begin position="247"/>
        <end position="278"/>
    </location>
</feature>
<evidence type="ECO:0000256" key="1">
    <source>
        <dbReference type="SAM" id="MobiDB-lite"/>
    </source>
</evidence>
<sequence>MTTAKQPGGPQAAVANANQGTWIVWAVIGVVVLGCVGIGLINRSGGGDDVLPPTAQERGDTVPILQRSSASQGICYGWVLRDFYEYTDLSVGSNLGEGVAVEENAACPRWVQVVAQVAYTSESSESNDFARITVETSDDVSATARLRMQSGLERLGLTEDTFVDEPGWAVTRAAVSLPLLAAEAGVVEPAATPAAATADTPPLPDAGSDLWRDRWGYLLAAVGLLLFTALLFAVGFWQRGRQRREEAQRQAQAGAGMRDFRVARQAAARDPRRTPEGR</sequence>
<keyword evidence="2" id="KW-0812">Transmembrane</keyword>